<dbReference type="AlphaFoldDB" id="A0A382UTM6"/>
<organism evidence="2">
    <name type="scientific">marine metagenome</name>
    <dbReference type="NCBI Taxonomy" id="408172"/>
    <lineage>
        <taxon>unclassified sequences</taxon>
        <taxon>metagenomes</taxon>
        <taxon>ecological metagenomes</taxon>
    </lineage>
</organism>
<evidence type="ECO:0000256" key="1">
    <source>
        <dbReference type="SAM" id="MobiDB-lite"/>
    </source>
</evidence>
<reference evidence="2" key="1">
    <citation type="submission" date="2018-05" db="EMBL/GenBank/DDBJ databases">
        <authorList>
            <person name="Lanie J.A."/>
            <person name="Ng W.-L."/>
            <person name="Kazmierczak K.M."/>
            <person name="Andrzejewski T.M."/>
            <person name="Davidsen T.M."/>
            <person name="Wayne K.J."/>
            <person name="Tettelin H."/>
            <person name="Glass J.I."/>
            <person name="Rusch D."/>
            <person name="Podicherti R."/>
            <person name="Tsui H.-C.T."/>
            <person name="Winkler M.E."/>
        </authorList>
    </citation>
    <scope>NUCLEOTIDE SEQUENCE</scope>
</reference>
<accession>A0A382UTM6</accession>
<gene>
    <name evidence="2" type="ORF">METZ01_LOCUS389989</name>
</gene>
<feature type="region of interest" description="Disordered" evidence="1">
    <location>
        <begin position="217"/>
        <end position="237"/>
    </location>
</feature>
<evidence type="ECO:0000313" key="2">
    <source>
        <dbReference type="EMBL" id="SVD37135.1"/>
    </source>
</evidence>
<name>A0A382UTM6_9ZZZZ</name>
<proteinExistence type="predicted"/>
<dbReference type="EMBL" id="UINC01146424">
    <property type="protein sequence ID" value="SVD37135.1"/>
    <property type="molecule type" value="Genomic_DNA"/>
</dbReference>
<protein>
    <submittedName>
        <fullName evidence="2">Uncharacterized protein</fullName>
    </submittedName>
</protein>
<sequence>MKEFTGFNDPLIPDDESLLIQLCGHLFRSGFLYDDASEEEQERGEGVLRDFFDQGAEVFRKHLPRKKLIRFTAYLKGHGWSEEHLRTRLHQRIIRGFERLSHGSHHQFNVSHTLKMVLKGQQSAQLQDFLLFLEAYHFLLLRNTEEASQLAITSKQKYTTQDLLRMRKELKNELEGKQFVGAILKEIARQRGVSIATLTKDQRDEMEKPAERITFVRPSKKIPGSLRPGKAGSDHSR</sequence>